<evidence type="ECO:0000313" key="3">
    <source>
        <dbReference type="Proteomes" id="UP000327439"/>
    </source>
</evidence>
<dbReference type="AlphaFoldDB" id="A0A5J5WA05"/>
<gene>
    <name evidence="2" type="ORF">ES319_A04G148800v1</name>
</gene>
<keyword evidence="1" id="KW-0812">Transmembrane</keyword>
<keyword evidence="3" id="KW-1185">Reference proteome</keyword>
<feature type="transmembrane region" description="Helical" evidence="1">
    <location>
        <begin position="23"/>
        <end position="41"/>
    </location>
</feature>
<proteinExistence type="predicted"/>
<keyword evidence="1" id="KW-0472">Membrane</keyword>
<dbReference type="EMBL" id="CM018205">
    <property type="protein sequence ID" value="KAB2088057.1"/>
    <property type="molecule type" value="Genomic_DNA"/>
</dbReference>
<keyword evidence="1" id="KW-1133">Transmembrane helix</keyword>
<protein>
    <submittedName>
        <fullName evidence="2">Uncharacterized protein</fullName>
    </submittedName>
</protein>
<sequence>MCIFLVVLSMVDLATVTLSINSLLLVAFILVDFGIVAVVLASKNDQVCIFYTQKQRRGRSQKVYCRHHIAVCQTV</sequence>
<organism evidence="2 3">
    <name type="scientific">Gossypium barbadense</name>
    <name type="common">Sea Island cotton</name>
    <name type="synonym">Hibiscus barbadensis</name>
    <dbReference type="NCBI Taxonomy" id="3634"/>
    <lineage>
        <taxon>Eukaryota</taxon>
        <taxon>Viridiplantae</taxon>
        <taxon>Streptophyta</taxon>
        <taxon>Embryophyta</taxon>
        <taxon>Tracheophyta</taxon>
        <taxon>Spermatophyta</taxon>
        <taxon>Magnoliopsida</taxon>
        <taxon>eudicotyledons</taxon>
        <taxon>Gunneridae</taxon>
        <taxon>Pentapetalae</taxon>
        <taxon>rosids</taxon>
        <taxon>malvids</taxon>
        <taxon>Malvales</taxon>
        <taxon>Malvaceae</taxon>
        <taxon>Malvoideae</taxon>
        <taxon>Gossypium</taxon>
    </lineage>
</organism>
<name>A0A5J5WA05_GOSBA</name>
<evidence type="ECO:0000256" key="1">
    <source>
        <dbReference type="SAM" id="Phobius"/>
    </source>
</evidence>
<dbReference type="Proteomes" id="UP000327439">
    <property type="component" value="Chromosome A04"/>
</dbReference>
<accession>A0A5J5WA05</accession>
<reference evidence="3" key="1">
    <citation type="journal article" date="2020" name="Nat. Genet.">
        <title>Genomic diversifications of five Gossypium allopolyploid species and their impact on cotton improvement.</title>
        <authorList>
            <person name="Chen Z.J."/>
            <person name="Sreedasyam A."/>
            <person name="Ando A."/>
            <person name="Song Q."/>
            <person name="De Santiago L.M."/>
            <person name="Hulse-Kemp A.M."/>
            <person name="Ding M."/>
            <person name="Ye W."/>
            <person name="Kirkbride R.C."/>
            <person name="Jenkins J."/>
            <person name="Plott C."/>
            <person name="Lovell J."/>
            <person name="Lin Y.M."/>
            <person name="Vaughn R."/>
            <person name="Liu B."/>
            <person name="Simpson S."/>
            <person name="Scheffler B.E."/>
            <person name="Wen L."/>
            <person name="Saski C.A."/>
            <person name="Grover C.E."/>
            <person name="Hu G."/>
            <person name="Conover J.L."/>
            <person name="Carlson J.W."/>
            <person name="Shu S."/>
            <person name="Boston L.B."/>
            <person name="Williams M."/>
            <person name="Peterson D.G."/>
            <person name="McGee K."/>
            <person name="Jones D.C."/>
            <person name="Wendel J.F."/>
            <person name="Stelly D.M."/>
            <person name="Grimwood J."/>
            <person name="Schmutz J."/>
        </authorList>
    </citation>
    <scope>NUCLEOTIDE SEQUENCE [LARGE SCALE GENOMIC DNA]</scope>
    <source>
        <strain evidence="3">cv. 3-79</strain>
    </source>
</reference>
<evidence type="ECO:0000313" key="2">
    <source>
        <dbReference type="EMBL" id="KAB2088057.1"/>
    </source>
</evidence>